<dbReference type="NCBIfam" id="TIGR00254">
    <property type="entry name" value="GGDEF"/>
    <property type="match status" value="1"/>
</dbReference>
<dbReference type="GO" id="GO:0005886">
    <property type="term" value="C:plasma membrane"/>
    <property type="evidence" value="ECO:0007669"/>
    <property type="project" value="TreeGrafter"/>
</dbReference>
<dbReference type="InterPro" id="IPR029787">
    <property type="entry name" value="Nucleotide_cyclase"/>
</dbReference>
<name>A0A931HCC9_9SPHN</name>
<evidence type="ECO:0000256" key="2">
    <source>
        <dbReference type="ARBA" id="ARBA00034247"/>
    </source>
</evidence>
<dbReference type="FunFam" id="3.30.70.270:FF:000001">
    <property type="entry name" value="Diguanylate cyclase domain protein"/>
    <property type="match status" value="1"/>
</dbReference>
<reference evidence="4" key="1">
    <citation type="submission" date="2020-11" db="EMBL/GenBank/DDBJ databases">
        <title>Novosphingobium aureum sp. nov., a marine bacterium isolated from sediment of a salt flat.</title>
        <authorList>
            <person name="Yoo Y."/>
            <person name="Kim J.-J."/>
        </authorList>
    </citation>
    <scope>NUCLEOTIDE SEQUENCE</scope>
    <source>
        <strain evidence="4">YJ-S2-02</strain>
    </source>
</reference>
<dbReference type="Gene3D" id="3.30.70.270">
    <property type="match status" value="1"/>
</dbReference>
<dbReference type="EC" id="2.7.7.65" evidence="1"/>
<dbReference type="SMART" id="SM00065">
    <property type="entry name" value="GAF"/>
    <property type="match status" value="1"/>
</dbReference>
<comment type="catalytic activity">
    <reaction evidence="2">
        <text>2 GTP = 3',3'-c-di-GMP + 2 diphosphate</text>
        <dbReference type="Rhea" id="RHEA:24898"/>
        <dbReference type="ChEBI" id="CHEBI:33019"/>
        <dbReference type="ChEBI" id="CHEBI:37565"/>
        <dbReference type="ChEBI" id="CHEBI:58805"/>
        <dbReference type="EC" id="2.7.7.65"/>
    </reaction>
</comment>
<evidence type="ECO:0000313" key="4">
    <source>
        <dbReference type="EMBL" id="MBH0113457.1"/>
    </source>
</evidence>
<dbReference type="AlphaFoldDB" id="A0A931HCC9"/>
<dbReference type="Pfam" id="PF01590">
    <property type="entry name" value="GAF"/>
    <property type="match status" value="1"/>
</dbReference>
<dbReference type="InterPro" id="IPR043128">
    <property type="entry name" value="Rev_trsase/Diguanyl_cyclase"/>
</dbReference>
<dbReference type="Gene3D" id="3.30.450.40">
    <property type="match status" value="1"/>
</dbReference>
<evidence type="ECO:0000313" key="5">
    <source>
        <dbReference type="Proteomes" id="UP000617634"/>
    </source>
</evidence>
<dbReference type="InterPro" id="IPR003018">
    <property type="entry name" value="GAF"/>
</dbReference>
<dbReference type="Proteomes" id="UP000617634">
    <property type="component" value="Unassembled WGS sequence"/>
</dbReference>
<proteinExistence type="predicted"/>
<dbReference type="Pfam" id="PF00990">
    <property type="entry name" value="GGDEF"/>
    <property type="match status" value="1"/>
</dbReference>
<dbReference type="GO" id="GO:0043709">
    <property type="term" value="P:cell adhesion involved in single-species biofilm formation"/>
    <property type="evidence" value="ECO:0007669"/>
    <property type="project" value="TreeGrafter"/>
</dbReference>
<dbReference type="GO" id="GO:0052621">
    <property type="term" value="F:diguanylate cyclase activity"/>
    <property type="evidence" value="ECO:0007669"/>
    <property type="project" value="UniProtKB-EC"/>
</dbReference>
<accession>A0A931HCC9</accession>
<dbReference type="EMBL" id="JADZGI010000001">
    <property type="protein sequence ID" value="MBH0113457.1"/>
    <property type="molecule type" value="Genomic_DNA"/>
</dbReference>
<dbReference type="GO" id="GO:1902201">
    <property type="term" value="P:negative regulation of bacterial-type flagellum-dependent cell motility"/>
    <property type="evidence" value="ECO:0007669"/>
    <property type="project" value="TreeGrafter"/>
</dbReference>
<dbReference type="InterPro" id="IPR029016">
    <property type="entry name" value="GAF-like_dom_sf"/>
</dbReference>
<dbReference type="PROSITE" id="PS50887">
    <property type="entry name" value="GGDEF"/>
    <property type="match status" value="1"/>
</dbReference>
<dbReference type="PANTHER" id="PTHR45138:SF9">
    <property type="entry name" value="DIGUANYLATE CYCLASE DGCM-RELATED"/>
    <property type="match status" value="1"/>
</dbReference>
<evidence type="ECO:0000256" key="1">
    <source>
        <dbReference type="ARBA" id="ARBA00012528"/>
    </source>
</evidence>
<dbReference type="SUPFAM" id="SSF55781">
    <property type="entry name" value="GAF domain-like"/>
    <property type="match status" value="1"/>
</dbReference>
<keyword evidence="5" id="KW-1185">Reference proteome</keyword>
<evidence type="ECO:0000259" key="3">
    <source>
        <dbReference type="PROSITE" id="PS50887"/>
    </source>
</evidence>
<organism evidence="4 5">
    <name type="scientific">Novosphingobium aureum</name>
    <dbReference type="NCBI Taxonomy" id="2792964"/>
    <lineage>
        <taxon>Bacteria</taxon>
        <taxon>Pseudomonadati</taxon>
        <taxon>Pseudomonadota</taxon>
        <taxon>Alphaproteobacteria</taxon>
        <taxon>Sphingomonadales</taxon>
        <taxon>Sphingomonadaceae</taxon>
        <taxon>Novosphingobium</taxon>
    </lineage>
</organism>
<dbReference type="InterPro" id="IPR050469">
    <property type="entry name" value="Diguanylate_Cyclase"/>
</dbReference>
<dbReference type="CDD" id="cd01949">
    <property type="entry name" value="GGDEF"/>
    <property type="match status" value="1"/>
</dbReference>
<protein>
    <recommendedName>
        <fullName evidence="1">diguanylate cyclase</fullName>
        <ecNumber evidence="1">2.7.7.65</ecNumber>
    </recommendedName>
</protein>
<dbReference type="InterPro" id="IPR000160">
    <property type="entry name" value="GGDEF_dom"/>
</dbReference>
<dbReference type="SMART" id="SM00267">
    <property type="entry name" value="GGDEF"/>
    <property type="match status" value="1"/>
</dbReference>
<comment type="caution">
    <text evidence="4">The sequence shown here is derived from an EMBL/GenBank/DDBJ whole genome shotgun (WGS) entry which is preliminary data.</text>
</comment>
<dbReference type="SUPFAM" id="SSF55073">
    <property type="entry name" value="Nucleotide cyclase"/>
    <property type="match status" value="1"/>
</dbReference>
<feature type="domain" description="GGDEF" evidence="3">
    <location>
        <begin position="194"/>
        <end position="327"/>
    </location>
</feature>
<sequence>MSFPTIVDDEPARLAALHRLAVLDSDPEPAFENVIALVQSVLRVPMAAVSLLDEHRQWFKARGGIRAHETPRDISFCTHAIRQDEAFIIPDARLDPRFAENPLVTGEPGIRSYLGIPLRSPDGYNLGALCVIDTEPRTFSEAEISLLGNFAQIVINEMELRRAAQYDELTRAHSRRAFTDRLEQEIERHRRYGTPASLVLIDVDHFKAVNDTHGHPVGDLVLSGIVALLNEVRRPSDVVGRLGGEEFAMLLPETDSAEAMLAADRYREAIAANPIAIGPERTLSVTASFGISGIADGIDTPRDWLACADVPLYQAKREGRNCCRATL</sequence>
<gene>
    <name evidence="4" type="ORF">I5E68_10905</name>
</gene>
<dbReference type="RefSeq" id="WP_197163674.1">
    <property type="nucleotide sequence ID" value="NZ_JADZGI010000001.1"/>
</dbReference>
<dbReference type="PANTHER" id="PTHR45138">
    <property type="entry name" value="REGULATORY COMPONENTS OF SENSORY TRANSDUCTION SYSTEM"/>
    <property type="match status" value="1"/>
</dbReference>